<feature type="domain" description="VOC" evidence="1">
    <location>
        <begin position="143"/>
        <end position="260"/>
    </location>
</feature>
<dbReference type="InterPro" id="IPR037523">
    <property type="entry name" value="VOC_core"/>
</dbReference>
<dbReference type="Gene3D" id="3.10.180.10">
    <property type="entry name" value="2,3-Dihydroxybiphenyl 1,2-Dioxygenase, domain 1"/>
    <property type="match status" value="2"/>
</dbReference>
<dbReference type="SUPFAM" id="SSF54593">
    <property type="entry name" value="Glyoxalase/Bleomycin resistance protein/Dihydroxybiphenyl dioxygenase"/>
    <property type="match status" value="1"/>
</dbReference>
<proteinExistence type="predicted"/>
<dbReference type="InterPro" id="IPR052164">
    <property type="entry name" value="Anthracycline_SecMetBiosynth"/>
</dbReference>
<evidence type="ECO:0000313" key="3">
    <source>
        <dbReference type="Proteomes" id="UP000276055"/>
    </source>
</evidence>
<dbReference type="OrthoDB" id="9793039at2"/>
<name>A0A495EG57_9MICC</name>
<evidence type="ECO:0000313" key="2">
    <source>
        <dbReference type="EMBL" id="RKR15579.1"/>
    </source>
</evidence>
<accession>A0A495EG57</accession>
<dbReference type="InterPro" id="IPR029068">
    <property type="entry name" value="Glyas_Bleomycin-R_OHBP_Dase"/>
</dbReference>
<dbReference type="InterPro" id="IPR004360">
    <property type="entry name" value="Glyas_Fos-R_dOase_dom"/>
</dbReference>
<dbReference type="PANTHER" id="PTHR33993:SF14">
    <property type="entry name" value="GB|AAF24581.1"/>
    <property type="match status" value="1"/>
</dbReference>
<comment type="caution">
    <text evidence="2">The sequence shown here is derived from an EMBL/GenBank/DDBJ whole genome shotgun (WGS) entry which is preliminary data.</text>
</comment>
<dbReference type="PANTHER" id="PTHR33993">
    <property type="entry name" value="GLYOXALASE-RELATED"/>
    <property type="match status" value="1"/>
</dbReference>
<dbReference type="Proteomes" id="UP000276055">
    <property type="component" value="Unassembled WGS sequence"/>
</dbReference>
<reference evidence="2 3" key="1">
    <citation type="submission" date="2018-10" db="EMBL/GenBank/DDBJ databases">
        <title>Genomic Encyclopedia of Type Strains, Phase IV (KMG-IV): sequencing the most valuable type-strain genomes for metagenomic binning, comparative biology and taxonomic classification.</title>
        <authorList>
            <person name="Goeker M."/>
        </authorList>
    </citation>
    <scope>NUCLEOTIDE SEQUENCE [LARGE SCALE GENOMIC DNA]</scope>
    <source>
        <strain evidence="2 3">DSM 25586</strain>
    </source>
</reference>
<dbReference type="PROSITE" id="PS51819">
    <property type="entry name" value="VOC"/>
    <property type="match status" value="2"/>
</dbReference>
<dbReference type="Pfam" id="PF18029">
    <property type="entry name" value="Glyoxalase_6"/>
    <property type="match status" value="1"/>
</dbReference>
<dbReference type="Pfam" id="PF00903">
    <property type="entry name" value="Glyoxalase"/>
    <property type="match status" value="1"/>
</dbReference>
<sequence>MTIRTGFAEGELCWTDLQTSDVGAAKAFYAEVFGWRYEDLPTPDGRSYAKAYLGGDLVTVIAPQTAEQESSGDPGRWNVYFAVDDAGDLAAELAHSSGRLDFGPEQVGDTGIMVFFAPPGGGTTGAWQAGTHFGAARDQEAGALAWAELLTPDPQAAVGFFQHILGHDVTEYPQDDGGTYTTLMVNGAEVAGIARVPGDAQDTLQPGWQVYFGVSDVAAAVQAAVAVGGVVLIEPEEAGEAGSIATLQDPQGGVFNLLEV</sequence>
<protein>
    <recommendedName>
        <fullName evidence="1">VOC domain-containing protein</fullName>
    </recommendedName>
</protein>
<feature type="domain" description="VOC" evidence="1">
    <location>
        <begin position="11"/>
        <end position="129"/>
    </location>
</feature>
<gene>
    <name evidence="2" type="ORF">C8D78_3102</name>
</gene>
<dbReference type="InterPro" id="IPR041581">
    <property type="entry name" value="Glyoxalase_6"/>
</dbReference>
<organism evidence="2 3">
    <name type="scientific">Arthrobacter oryzae</name>
    <dbReference type="NCBI Taxonomy" id="409290"/>
    <lineage>
        <taxon>Bacteria</taxon>
        <taxon>Bacillati</taxon>
        <taxon>Actinomycetota</taxon>
        <taxon>Actinomycetes</taxon>
        <taxon>Micrococcales</taxon>
        <taxon>Micrococcaceae</taxon>
        <taxon>Arthrobacter</taxon>
    </lineage>
</organism>
<evidence type="ECO:0000259" key="1">
    <source>
        <dbReference type="PROSITE" id="PS51819"/>
    </source>
</evidence>
<dbReference type="AlphaFoldDB" id="A0A495EG57"/>
<dbReference type="EMBL" id="RBIR01000007">
    <property type="protein sequence ID" value="RKR15579.1"/>
    <property type="molecule type" value="Genomic_DNA"/>
</dbReference>
<dbReference type="RefSeq" id="WP_120954725.1">
    <property type="nucleotide sequence ID" value="NZ_RBIR01000007.1"/>
</dbReference>